<keyword evidence="1" id="KW-0472">Membrane</keyword>
<dbReference type="InterPro" id="IPR058473">
    <property type="entry name" value="DUF8159"/>
</dbReference>
<evidence type="ECO:0000256" key="1">
    <source>
        <dbReference type="SAM" id="Phobius"/>
    </source>
</evidence>
<keyword evidence="1" id="KW-1133">Transmembrane helix</keyword>
<accession>L9X2M8</accession>
<comment type="caution">
    <text evidence="3">The sequence shown here is derived from an EMBL/GenBank/DDBJ whole genome shotgun (WGS) entry which is preliminary data.</text>
</comment>
<sequence length="184" mass="20242">MGYGYFLGALISILLFPVILGVVVGKNYWSAAEKLAKVPGIDPNGGVKSGGIALVFGFVIWSVVFGAAGEDDDIDSLDDLESELEQNDIHVSYLDGGDHVFLDYYSPTSTEQIDQEEVRIIALSYAALVDSGYESEYFHVIFMDSQGSDLGGYTIFPDWAQDYNDGDISEKEYLELILDMVSYD</sequence>
<reference evidence="3 4" key="1">
    <citation type="journal article" date="2014" name="PLoS Genet.">
        <title>Phylogenetically driven sequencing of extremely halophilic archaea reveals strategies for static and dynamic osmo-response.</title>
        <authorList>
            <person name="Becker E.A."/>
            <person name="Seitzer P.M."/>
            <person name="Tritt A."/>
            <person name="Larsen D."/>
            <person name="Krusor M."/>
            <person name="Yao A.I."/>
            <person name="Wu D."/>
            <person name="Madern D."/>
            <person name="Eisen J.A."/>
            <person name="Darling A.E."/>
            <person name="Facciotti M.T."/>
        </authorList>
    </citation>
    <scope>NUCLEOTIDE SEQUENCE [LARGE SCALE GENOMIC DNA]</scope>
    <source>
        <strain evidence="3 4">DSM 10524</strain>
    </source>
</reference>
<organism evidence="3 4">
    <name type="scientific">Natronococcus amylolyticus DSM 10524</name>
    <dbReference type="NCBI Taxonomy" id="1227497"/>
    <lineage>
        <taxon>Archaea</taxon>
        <taxon>Methanobacteriati</taxon>
        <taxon>Methanobacteriota</taxon>
        <taxon>Stenosarchaea group</taxon>
        <taxon>Halobacteria</taxon>
        <taxon>Halobacteriales</taxon>
        <taxon>Natrialbaceae</taxon>
        <taxon>Natronococcus</taxon>
    </lineage>
</organism>
<dbReference type="EMBL" id="AOIB01000028">
    <property type="protein sequence ID" value="ELY55970.1"/>
    <property type="molecule type" value="Genomic_DNA"/>
</dbReference>
<proteinExistence type="predicted"/>
<evidence type="ECO:0000313" key="4">
    <source>
        <dbReference type="Proteomes" id="UP000011688"/>
    </source>
</evidence>
<evidence type="ECO:0000313" key="3">
    <source>
        <dbReference type="EMBL" id="ELY55970.1"/>
    </source>
</evidence>
<gene>
    <name evidence="3" type="ORF">C491_13502</name>
</gene>
<feature type="transmembrane region" description="Helical" evidence="1">
    <location>
        <begin position="50"/>
        <end position="68"/>
    </location>
</feature>
<dbReference type="AlphaFoldDB" id="L9X2M8"/>
<dbReference type="Proteomes" id="UP000011688">
    <property type="component" value="Unassembled WGS sequence"/>
</dbReference>
<keyword evidence="4" id="KW-1185">Reference proteome</keyword>
<keyword evidence="1" id="KW-0812">Transmembrane</keyword>
<protein>
    <recommendedName>
        <fullName evidence="2">DUF8159 domain-containing protein</fullName>
    </recommendedName>
</protein>
<dbReference type="Pfam" id="PF26490">
    <property type="entry name" value="DUF8159"/>
    <property type="match status" value="1"/>
</dbReference>
<feature type="domain" description="DUF8159" evidence="2">
    <location>
        <begin position="71"/>
        <end position="182"/>
    </location>
</feature>
<evidence type="ECO:0000259" key="2">
    <source>
        <dbReference type="Pfam" id="PF26490"/>
    </source>
</evidence>
<name>L9X2M8_9EURY</name>
<feature type="transmembrane region" description="Helical" evidence="1">
    <location>
        <begin position="6"/>
        <end position="29"/>
    </location>
</feature>